<reference evidence="3" key="1">
    <citation type="journal article" date="2021" name="G3 (Bethesda)">
        <title>Genome and transcriptome analysis of the beet armyworm Spodoptera exigua reveals targets for pest control. .</title>
        <authorList>
            <person name="Simon S."/>
            <person name="Breeschoten T."/>
            <person name="Jansen H.J."/>
            <person name="Dirks R.P."/>
            <person name="Schranz M.E."/>
            <person name="Ros V.I.D."/>
        </authorList>
    </citation>
    <scope>NUCLEOTIDE SEQUENCE</scope>
    <source>
        <strain evidence="3">TB_SE_WUR_2020</strain>
    </source>
</reference>
<dbReference type="InterPro" id="IPR001680">
    <property type="entry name" value="WD40_rpt"/>
</dbReference>
<evidence type="ECO:0000313" key="4">
    <source>
        <dbReference type="Proteomes" id="UP000814243"/>
    </source>
</evidence>
<dbReference type="GO" id="GO:0080008">
    <property type="term" value="C:Cul4-RING E3 ubiquitin ligase complex"/>
    <property type="evidence" value="ECO:0007669"/>
    <property type="project" value="TreeGrafter"/>
</dbReference>
<organism evidence="3 4">
    <name type="scientific">Spodoptera exigua</name>
    <name type="common">Beet armyworm</name>
    <name type="synonym">Noctua fulgens</name>
    <dbReference type="NCBI Taxonomy" id="7107"/>
    <lineage>
        <taxon>Eukaryota</taxon>
        <taxon>Metazoa</taxon>
        <taxon>Ecdysozoa</taxon>
        <taxon>Arthropoda</taxon>
        <taxon>Hexapoda</taxon>
        <taxon>Insecta</taxon>
        <taxon>Pterygota</taxon>
        <taxon>Neoptera</taxon>
        <taxon>Endopterygota</taxon>
        <taxon>Lepidoptera</taxon>
        <taxon>Glossata</taxon>
        <taxon>Ditrysia</taxon>
        <taxon>Noctuoidea</taxon>
        <taxon>Noctuidae</taxon>
        <taxon>Amphipyrinae</taxon>
        <taxon>Spodoptera</taxon>
    </lineage>
</organism>
<proteinExistence type="predicted"/>
<sequence length="105" mass="11702">MAAGFANPLPYVYKREYGDIRNIKSNFFNKRLAVAKNLYRRDLVCHFGCVNAIEFSSNGELLVSAILDKGKPEPMKGLHQSNVFCLGITNDNQKIYSGGNDDIVS</sequence>
<dbReference type="InterPro" id="IPR036322">
    <property type="entry name" value="WD40_repeat_dom_sf"/>
</dbReference>
<dbReference type="PANTHER" id="PTHR15574">
    <property type="entry name" value="WD REPEAT DOMAIN-CONTAINING FAMILY"/>
    <property type="match status" value="1"/>
</dbReference>
<dbReference type="PANTHER" id="PTHR15574:SF43">
    <property type="entry name" value="DDB1- AND CUL4-ASSOCIATED FACTOR 5"/>
    <property type="match status" value="1"/>
</dbReference>
<dbReference type="AlphaFoldDB" id="A0A922MHC9"/>
<dbReference type="GO" id="GO:0005737">
    <property type="term" value="C:cytoplasm"/>
    <property type="evidence" value="ECO:0007669"/>
    <property type="project" value="TreeGrafter"/>
</dbReference>
<gene>
    <name evidence="3" type="ORF">HF086_006259</name>
</gene>
<dbReference type="EMBL" id="JACEFF010000499">
    <property type="protein sequence ID" value="KAH9636444.1"/>
    <property type="molecule type" value="Genomic_DNA"/>
</dbReference>
<dbReference type="Pfam" id="PF00400">
    <property type="entry name" value="WD40"/>
    <property type="match status" value="1"/>
</dbReference>
<dbReference type="InterPro" id="IPR045151">
    <property type="entry name" value="DCAF8"/>
</dbReference>
<accession>A0A922MHC9</accession>
<evidence type="ECO:0000313" key="3">
    <source>
        <dbReference type="EMBL" id="KAH9636444.1"/>
    </source>
</evidence>
<evidence type="ECO:0000256" key="2">
    <source>
        <dbReference type="ARBA" id="ARBA00022737"/>
    </source>
</evidence>
<dbReference type="InterPro" id="IPR015943">
    <property type="entry name" value="WD40/YVTN_repeat-like_dom_sf"/>
</dbReference>
<dbReference type="Proteomes" id="UP000814243">
    <property type="component" value="Unassembled WGS sequence"/>
</dbReference>
<protein>
    <submittedName>
        <fullName evidence="3">Uncharacterized protein</fullName>
    </submittedName>
</protein>
<dbReference type="GO" id="GO:0045717">
    <property type="term" value="P:negative regulation of fatty acid biosynthetic process"/>
    <property type="evidence" value="ECO:0007669"/>
    <property type="project" value="TreeGrafter"/>
</dbReference>
<keyword evidence="2" id="KW-0677">Repeat</keyword>
<dbReference type="Gene3D" id="2.130.10.10">
    <property type="entry name" value="YVTN repeat-like/Quinoprotein amine dehydrogenase"/>
    <property type="match status" value="1"/>
</dbReference>
<name>A0A922MHC9_SPOEX</name>
<evidence type="ECO:0000256" key="1">
    <source>
        <dbReference type="ARBA" id="ARBA00022574"/>
    </source>
</evidence>
<dbReference type="SUPFAM" id="SSF50978">
    <property type="entry name" value="WD40 repeat-like"/>
    <property type="match status" value="1"/>
</dbReference>
<keyword evidence="1" id="KW-0853">WD repeat</keyword>
<comment type="caution">
    <text evidence="3">The sequence shown here is derived from an EMBL/GenBank/DDBJ whole genome shotgun (WGS) entry which is preliminary data.</text>
</comment>